<dbReference type="Proteomes" id="UP000316621">
    <property type="component" value="Chromosome 5"/>
</dbReference>
<evidence type="ECO:0000256" key="7">
    <source>
        <dbReference type="ARBA" id="ARBA00023002"/>
    </source>
</evidence>
<comment type="cofactor">
    <cofactor evidence="1">
        <name>Zn(2+)</name>
        <dbReference type="ChEBI" id="CHEBI:29105"/>
    </cofactor>
</comment>
<dbReference type="InterPro" id="IPR013154">
    <property type="entry name" value="ADH-like_N"/>
</dbReference>
<dbReference type="PANTHER" id="PTHR43880:SF58">
    <property type="entry name" value="ALCOHOL DEHYDROGENASE CLASS-3"/>
    <property type="match status" value="1"/>
</dbReference>
<keyword evidence="7" id="KW-0560">Oxidoreductase</keyword>
<keyword evidence="5" id="KW-0479">Metal-binding</keyword>
<keyword evidence="4" id="KW-0963">Cytoplasm</keyword>
<evidence type="ECO:0000256" key="6">
    <source>
        <dbReference type="ARBA" id="ARBA00022833"/>
    </source>
</evidence>
<dbReference type="PANTHER" id="PTHR43880">
    <property type="entry name" value="ALCOHOL DEHYDROGENASE"/>
    <property type="match status" value="1"/>
</dbReference>
<dbReference type="EMBL" id="CM010719">
    <property type="protein sequence ID" value="RZC61541.1"/>
    <property type="molecule type" value="Genomic_DNA"/>
</dbReference>
<evidence type="ECO:0000256" key="1">
    <source>
        <dbReference type="ARBA" id="ARBA00001947"/>
    </source>
</evidence>
<comment type="subunit">
    <text evidence="3">Homodimer.</text>
</comment>
<evidence type="ECO:0000259" key="8">
    <source>
        <dbReference type="Pfam" id="PF08240"/>
    </source>
</evidence>
<proteinExistence type="predicted"/>
<dbReference type="SUPFAM" id="SSF50129">
    <property type="entry name" value="GroES-like"/>
    <property type="match status" value="1"/>
</dbReference>
<dbReference type="AlphaFoldDB" id="A0A4Y7JNJ6"/>
<reference evidence="9 10" key="1">
    <citation type="journal article" date="2018" name="Science">
        <title>The opium poppy genome and morphinan production.</title>
        <authorList>
            <person name="Guo L."/>
            <person name="Winzer T."/>
            <person name="Yang X."/>
            <person name="Li Y."/>
            <person name="Ning Z."/>
            <person name="He Z."/>
            <person name="Teodor R."/>
            <person name="Lu Y."/>
            <person name="Bowser T.A."/>
            <person name="Graham I.A."/>
            <person name="Ye K."/>
        </authorList>
    </citation>
    <scope>NUCLEOTIDE SEQUENCE [LARGE SCALE GENOMIC DNA]</scope>
    <source>
        <strain evidence="10">cv. HN1</strain>
        <tissue evidence="9">Leaves</tissue>
    </source>
</reference>
<evidence type="ECO:0000313" key="10">
    <source>
        <dbReference type="Proteomes" id="UP000316621"/>
    </source>
</evidence>
<evidence type="ECO:0000256" key="4">
    <source>
        <dbReference type="ARBA" id="ARBA00022490"/>
    </source>
</evidence>
<dbReference type="PROSITE" id="PS00059">
    <property type="entry name" value="ADH_ZINC"/>
    <property type="match status" value="1"/>
</dbReference>
<evidence type="ECO:0000313" key="9">
    <source>
        <dbReference type="EMBL" id="RZC61541.1"/>
    </source>
</evidence>
<dbReference type="GO" id="GO:0008270">
    <property type="term" value="F:zinc ion binding"/>
    <property type="evidence" value="ECO:0007669"/>
    <property type="project" value="InterPro"/>
</dbReference>
<feature type="non-terminal residue" evidence="9">
    <location>
        <position position="1"/>
    </location>
</feature>
<dbReference type="Pfam" id="PF08240">
    <property type="entry name" value="ADH_N"/>
    <property type="match status" value="1"/>
</dbReference>
<dbReference type="GO" id="GO:0046294">
    <property type="term" value="P:formaldehyde catabolic process"/>
    <property type="evidence" value="ECO:0007669"/>
    <property type="project" value="TreeGrafter"/>
</dbReference>
<evidence type="ECO:0000256" key="3">
    <source>
        <dbReference type="ARBA" id="ARBA00011738"/>
    </source>
</evidence>
<feature type="domain" description="Alcohol dehydrogenase-like N-terminal" evidence="8">
    <location>
        <begin position="11"/>
        <end position="64"/>
    </location>
</feature>
<gene>
    <name evidence="9" type="ORF">C5167_023320</name>
</gene>
<dbReference type="GO" id="GO:0051903">
    <property type="term" value="F:S-(hydroxymethyl)glutathione dehydrogenase [NAD(P)+] activity"/>
    <property type="evidence" value="ECO:0007669"/>
    <property type="project" value="TreeGrafter"/>
</dbReference>
<dbReference type="Gramene" id="RZC61541">
    <property type="protein sequence ID" value="RZC61541"/>
    <property type="gene ID" value="C5167_023320"/>
</dbReference>
<protein>
    <recommendedName>
        <fullName evidence="8">Alcohol dehydrogenase-like N-terminal domain-containing protein</fullName>
    </recommendedName>
</protein>
<keyword evidence="6" id="KW-0862">Zinc</keyword>
<organism evidence="9 10">
    <name type="scientific">Papaver somniferum</name>
    <name type="common">Opium poppy</name>
    <dbReference type="NCBI Taxonomy" id="3469"/>
    <lineage>
        <taxon>Eukaryota</taxon>
        <taxon>Viridiplantae</taxon>
        <taxon>Streptophyta</taxon>
        <taxon>Embryophyta</taxon>
        <taxon>Tracheophyta</taxon>
        <taxon>Spermatophyta</taxon>
        <taxon>Magnoliopsida</taxon>
        <taxon>Ranunculales</taxon>
        <taxon>Papaveraceae</taxon>
        <taxon>Papaveroideae</taxon>
        <taxon>Papaver</taxon>
    </lineage>
</organism>
<accession>A0A4Y7JNJ6</accession>
<dbReference type="InterPro" id="IPR002328">
    <property type="entry name" value="ADH_Zn_CS"/>
</dbReference>
<dbReference type="GO" id="GO:0005829">
    <property type="term" value="C:cytosol"/>
    <property type="evidence" value="ECO:0007669"/>
    <property type="project" value="TreeGrafter"/>
</dbReference>
<name>A0A4Y7JNJ6_PAPSO</name>
<evidence type="ECO:0000256" key="2">
    <source>
        <dbReference type="ARBA" id="ARBA00004496"/>
    </source>
</evidence>
<dbReference type="InterPro" id="IPR011032">
    <property type="entry name" value="GroES-like_sf"/>
</dbReference>
<sequence>CTQDPEGLFSCILGHEAAGVGESVGEGVTEVQPGDHVIPCYQAECKECKFCKSGKTNLCGKVRNISANGDFMIHGTHVMMPCIDNPQNACDDACIDKHLVMVCFCLEHLVLRCQVGALPFPSRLQPVDSLNKKCGLAKMIDLAIASLLLSEFQDTKRSLDVTIITRKSEVESAMDERSSTIW</sequence>
<keyword evidence="10" id="KW-1185">Reference proteome</keyword>
<dbReference type="Gene3D" id="3.90.180.10">
    <property type="entry name" value="Medium-chain alcohol dehydrogenases, catalytic domain"/>
    <property type="match status" value="1"/>
</dbReference>
<evidence type="ECO:0000256" key="5">
    <source>
        <dbReference type="ARBA" id="ARBA00022723"/>
    </source>
</evidence>
<dbReference type="STRING" id="3469.A0A4Y7JNJ6"/>
<comment type="subcellular location">
    <subcellularLocation>
        <location evidence="2">Cytoplasm</location>
    </subcellularLocation>
</comment>